<gene>
    <name evidence="4" type="ORF">QBC46DRAFT_353953</name>
</gene>
<dbReference type="InterPro" id="IPR010730">
    <property type="entry name" value="HET"/>
</dbReference>
<dbReference type="EMBL" id="MU853793">
    <property type="protein sequence ID" value="KAK3940661.1"/>
    <property type="molecule type" value="Genomic_DNA"/>
</dbReference>
<keyword evidence="2" id="KW-0040">ANK repeat</keyword>
<dbReference type="SUPFAM" id="SSF52540">
    <property type="entry name" value="P-loop containing nucleoside triphosphate hydrolases"/>
    <property type="match status" value="1"/>
</dbReference>
<feature type="repeat" description="ANK" evidence="2">
    <location>
        <begin position="1013"/>
        <end position="1037"/>
    </location>
</feature>
<dbReference type="AlphaFoldDB" id="A0AAN6N8N5"/>
<feature type="repeat" description="ANK" evidence="2">
    <location>
        <begin position="947"/>
        <end position="979"/>
    </location>
</feature>
<evidence type="ECO:0000313" key="4">
    <source>
        <dbReference type="EMBL" id="KAK3940661.1"/>
    </source>
</evidence>
<dbReference type="InterPro" id="IPR036770">
    <property type="entry name" value="Ankyrin_rpt-contain_sf"/>
</dbReference>
<dbReference type="InterPro" id="IPR002110">
    <property type="entry name" value="Ankyrin_rpt"/>
</dbReference>
<dbReference type="Pfam" id="PF06985">
    <property type="entry name" value="HET"/>
    <property type="match status" value="1"/>
</dbReference>
<accession>A0AAN6N8N5</accession>
<feature type="repeat" description="ANK" evidence="2">
    <location>
        <begin position="980"/>
        <end position="1012"/>
    </location>
</feature>
<keyword evidence="1" id="KW-0677">Repeat</keyword>
<dbReference type="InterPro" id="IPR007111">
    <property type="entry name" value="NACHT_NTPase"/>
</dbReference>
<dbReference type="InterPro" id="IPR027417">
    <property type="entry name" value="P-loop_NTPase"/>
</dbReference>
<comment type="caution">
    <text evidence="4">The sequence shown here is derived from an EMBL/GenBank/DDBJ whole genome shotgun (WGS) entry which is preliminary data.</text>
</comment>
<sequence length="1045" mass="119253">MRLLERNSAGEISLTQDFVFNVPRYAILSHTWGPDEVLFKELVDGTGKSKLGYHKIRFCADQAWHDGLQFCWVDTCCIDKTNFPELQEAITSMFRWYRDAAKCYVHLADVSIPPALGTPFRNSRWFTRGWTLQELIAPASVEFFSREGQRLGNRRSLEQDIHKITGVPVDALRGSPLSGFSVPERLAWMDKRETTREEDKAYSLQGILDVSMALIYGEGRDNAFKRLLNEASQREGHPTRVSHSIDAPIKQSLVEQLYFDKIDERLTHLMPAQGTTCRWFLAKPEYTCWHDMAQQPDHGGFLWIKGHPGTGKSTLMKLLFGEAKSQARDDSSQIILSFFFLARGTDEEKSTTGLYRSLLHQLFDKAPDLRDSLDWMTADGARVIQRSGWSEEPLKQTLTHAVRRLGSRQLMIFVDALDECRDSQDRDMICFFEELCDLAREMQLRLQICLSSRHYPHIEIKKGIEIILEDEDGHKDDIEQYIKSKLRLRKTKQAELLQSEVLEKSSRIFLWVVLVVDILNSEYPGKPIDKMRRRLEEIPLKLADLFEMILTRDGENPDQLQLCLQWILFATRPLKPQELYFAIQLGLDKECLSSWDPEDVELDQMKTFVRSSSKGLAEVTRNKASEVQFIHESVRDFLLGKYGGQWSRASSNFVGHSHEILRDCCLAQLSASINRAVDVPDPLPQASKAAQLRQAISLKFPFLEYSVLNVLRHTNSAQQHMMEQGAFLADFPLRRWVVLNNTLERYDVRRYTESVSLLYILAEKNLADLIRIHPQRESYFDVEVERPERYGPPIFAALATGSDEAVRAFLEVQANIQPPTSRLHDLYKEYSENKANRANPRRDFNFRRRGIPSHVVVHGGEVIFAFLLASGELDANSRDKDGRTPLSWAAEKGNEAIVKLLLQNGVDFNAKDTDGRTPLMWATLKGHEAIVKLLLENGVDVNAKDLFDQTPLIWAIRQGHEAIVKLLLENGVDVDAKDERGRTPLIWAIREGHEAIVKLLLENGVDVDAKDQGGWTPLIWATEKGNEAIVKLLVTAGKVNVDCEG</sequence>
<dbReference type="PRINTS" id="PR01415">
    <property type="entry name" value="ANKYRIN"/>
</dbReference>
<protein>
    <recommendedName>
        <fullName evidence="3">NACHT domain-containing protein</fullName>
    </recommendedName>
</protein>
<dbReference type="PROSITE" id="PS50837">
    <property type="entry name" value="NACHT"/>
    <property type="match status" value="1"/>
</dbReference>
<dbReference type="Pfam" id="PF24883">
    <property type="entry name" value="NPHP3_N"/>
    <property type="match status" value="1"/>
</dbReference>
<dbReference type="Pfam" id="PF00023">
    <property type="entry name" value="Ank"/>
    <property type="match status" value="1"/>
</dbReference>
<dbReference type="Proteomes" id="UP001303473">
    <property type="component" value="Unassembled WGS sequence"/>
</dbReference>
<evidence type="ECO:0000313" key="5">
    <source>
        <dbReference type="Proteomes" id="UP001303473"/>
    </source>
</evidence>
<dbReference type="Gene3D" id="3.40.50.300">
    <property type="entry name" value="P-loop containing nucleotide triphosphate hydrolases"/>
    <property type="match status" value="1"/>
</dbReference>
<name>A0AAN6N8N5_9PEZI</name>
<dbReference type="Gene3D" id="1.25.40.20">
    <property type="entry name" value="Ankyrin repeat-containing domain"/>
    <property type="match status" value="2"/>
</dbReference>
<evidence type="ECO:0000256" key="1">
    <source>
        <dbReference type="ARBA" id="ARBA00022737"/>
    </source>
</evidence>
<organism evidence="4 5">
    <name type="scientific">Diplogelasinospora grovesii</name>
    <dbReference type="NCBI Taxonomy" id="303347"/>
    <lineage>
        <taxon>Eukaryota</taxon>
        <taxon>Fungi</taxon>
        <taxon>Dikarya</taxon>
        <taxon>Ascomycota</taxon>
        <taxon>Pezizomycotina</taxon>
        <taxon>Sordariomycetes</taxon>
        <taxon>Sordariomycetidae</taxon>
        <taxon>Sordariales</taxon>
        <taxon>Diplogelasinosporaceae</taxon>
        <taxon>Diplogelasinospora</taxon>
    </lineage>
</organism>
<dbReference type="SUPFAM" id="SSF48403">
    <property type="entry name" value="Ankyrin repeat"/>
    <property type="match status" value="1"/>
</dbReference>
<evidence type="ECO:0000256" key="2">
    <source>
        <dbReference type="PROSITE-ProRule" id="PRU00023"/>
    </source>
</evidence>
<feature type="domain" description="NACHT" evidence="3">
    <location>
        <begin position="300"/>
        <end position="419"/>
    </location>
</feature>
<keyword evidence="5" id="KW-1185">Reference proteome</keyword>
<feature type="repeat" description="ANK" evidence="2">
    <location>
        <begin position="881"/>
        <end position="913"/>
    </location>
</feature>
<dbReference type="InterPro" id="IPR056884">
    <property type="entry name" value="NPHP3-like_N"/>
</dbReference>
<dbReference type="PANTHER" id="PTHR10622">
    <property type="entry name" value="HET DOMAIN-CONTAINING PROTEIN"/>
    <property type="match status" value="1"/>
</dbReference>
<proteinExistence type="predicted"/>
<evidence type="ECO:0000259" key="3">
    <source>
        <dbReference type="PROSITE" id="PS50837"/>
    </source>
</evidence>
<dbReference type="PROSITE" id="PS50297">
    <property type="entry name" value="ANK_REP_REGION"/>
    <property type="match status" value="5"/>
</dbReference>
<dbReference type="Pfam" id="PF12796">
    <property type="entry name" value="Ank_2"/>
    <property type="match status" value="2"/>
</dbReference>
<dbReference type="SMART" id="SM00248">
    <property type="entry name" value="ANK"/>
    <property type="match status" value="5"/>
</dbReference>
<dbReference type="PANTHER" id="PTHR10622:SF11">
    <property type="entry name" value="HET-DOMAIN-CONTAINING PROTEIN"/>
    <property type="match status" value="1"/>
</dbReference>
<reference evidence="5" key="1">
    <citation type="journal article" date="2023" name="Mol. Phylogenet. Evol.">
        <title>Genome-scale phylogeny and comparative genomics of the fungal order Sordariales.</title>
        <authorList>
            <person name="Hensen N."/>
            <person name="Bonometti L."/>
            <person name="Westerberg I."/>
            <person name="Brannstrom I.O."/>
            <person name="Guillou S."/>
            <person name="Cros-Aarteil S."/>
            <person name="Calhoun S."/>
            <person name="Haridas S."/>
            <person name="Kuo A."/>
            <person name="Mondo S."/>
            <person name="Pangilinan J."/>
            <person name="Riley R."/>
            <person name="LaButti K."/>
            <person name="Andreopoulos B."/>
            <person name="Lipzen A."/>
            <person name="Chen C."/>
            <person name="Yan M."/>
            <person name="Daum C."/>
            <person name="Ng V."/>
            <person name="Clum A."/>
            <person name="Steindorff A."/>
            <person name="Ohm R.A."/>
            <person name="Martin F."/>
            <person name="Silar P."/>
            <person name="Natvig D.O."/>
            <person name="Lalanne C."/>
            <person name="Gautier V."/>
            <person name="Ament-Velasquez S.L."/>
            <person name="Kruys A."/>
            <person name="Hutchinson M.I."/>
            <person name="Powell A.J."/>
            <person name="Barry K."/>
            <person name="Miller A.N."/>
            <person name="Grigoriev I.V."/>
            <person name="Debuchy R."/>
            <person name="Gladieux P."/>
            <person name="Hiltunen Thoren M."/>
            <person name="Johannesson H."/>
        </authorList>
    </citation>
    <scope>NUCLEOTIDE SEQUENCE [LARGE SCALE GENOMIC DNA]</scope>
    <source>
        <strain evidence="5">CBS 340.73</strain>
    </source>
</reference>
<dbReference type="PROSITE" id="PS50088">
    <property type="entry name" value="ANK_REPEAT"/>
    <property type="match status" value="5"/>
</dbReference>
<feature type="repeat" description="ANK" evidence="2">
    <location>
        <begin position="914"/>
        <end position="946"/>
    </location>
</feature>